<evidence type="ECO:0008006" key="3">
    <source>
        <dbReference type="Google" id="ProtNLM"/>
    </source>
</evidence>
<accession>A0A2M9XE43</accession>
<sequence>MVEKAEKFWTWFSQNSRYYTKLDDLDDKERDRLLDDLMDRLQEVNSEFFFEIGGGDESPHEFTVVTAGDEDLYAEAERFVDLAPEISGWDVFSVDQYQEKGTVIFHEGLELDSEEIWFLPLENTSLPKSFGVRICFPDFPNVESNPHLKKAVGLLLEALLGEDTYTKEIGYYEIGMLPDDPEEEGFIELVELPDYIQWRKEREA</sequence>
<protein>
    <recommendedName>
        <fullName evidence="3">DUF695 domain-containing protein</fullName>
    </recommendedName>
</protein>
<reference evidence="1 2" key="1">
    <citation type="submission" date="2017-07" db="EMBL/GenBank/DDBJ databases">
        <title>Leptospira spp. isolated from tropical soils.</title>
        <authorList>
            <person name="Thibeaux R."/>
            <person name="Iraola G."/>
            <person name="Ferres I."/>
            <person name="Bierque E."/>
            <person name="Girault D."/>
            <person name="Soupe-Gilbert M.-E."/>
            <person name="Picardeau M."/>
            <person name="Goarant C."/>
        </authorList>
    </citation>
    <scope>NUCLEOTIDE SEQUENCE [LARGE SCALE GENOMIC DNA]</scope>
    <source>
        <strain evidence="1 2">MCA1-C-A1</strain>
    </source>
</reference>
<dbReference type="Proteomes" id="UP000232196">
    <property type="component" value="Unassembled WGS sequence"/>
</dbReference>
<dbReference type="RefSeq" id="WP_100706556.1">
    <property type="nucleotide sequence ID" value="NZ_NPDL01000001.1"/>
</dbReference>
<evidence type="ECO:0000313" key="1">
    <source>
        <dbReference type="EMBL" id="PJZ25920.1"/>
    </source>
</evidence>
<name>A0A2M9XE43_9LEPT</name>
<dbReference type="OrthoDB" id="325472at2"/>
<proteinExistence type="predicted"/>
<dbReference type="EMBL" id="NPDN01000004">
    <property type="protein sequence ID" value="PJZ25920.1"/>
    <property type="molecule type" value="Genomic_DNA"/>
</dbReference>
<gene>
    <name evidence="1" type="ORF">CH357_09895</name>
</gene>
<organism evidence="1 2">
    <name type="scientific">Leptospira hartskeerlii</name>
    <dbReference type="NCBI Taxonomy" id="2023177"/>
    <lineage>
        <taxon>Bacteria</taxon>
        <taxon>Pseudomonadati</taxon>
        <taxon>Spirochaetota</taxon>
        <taxon>Spirochaetia</taxon>
        <taxon>Leptospirales</taxon>
        <taxon>Leptospiraceae</taxon>
        <taxon>Leptospira</taxon>
    </lineage>
</organism>
<dbReference type="AlphaFoldDB" id="A0A2M9XE43"/>
<evidence type="ECO:0000313" key="2">
    <source>
        <dbReference type="Proteomes" id="UP000232196"/>
    </source>
</evidence>
<comment type="caution">
    <text evidence="1">The sequence shown here is derived from an EMBL/GenBank/DDBJ whole genome shotgun (WGS) entry which is preliminary data.</text>
</comment>
<keyword evidence="2" id="KW-1185">Reference proteome</keyword>